<sequence>MEKFRLSQDVYVKTIALHVNDVEKMVSFYKNVLGFILKLEENNLSIFGSQKKESRLLILEETDSNEDQVQSFEKSVSFSILIPTEEEFGSVLRRITAHNYPINKSVKQGTRKSVFLKDPEGNELEISYQEGAADQSEAETEVLDIDALIQQSKILYSSLSADVRFDQIKLSVEDKAEHHYFYQDVLGMTSENDTTDKLSMNDGQFLVHLDKWVRPINEKKDGKEALGVDFFVLTLDQEEEMTRLKKHLEKNEQEFFVDKKLTILTIYDPSQIEWWFVRN</sequence>
<dbReference type="Pfam" id="PF00903">
    <property type="entry name" value="Glyoxalase"/>
    <property type="match status" value="1"/>
</dbReference>
<dbReference type="PROSITE" id="PS51819">
    <property type="entry name" value="VOC"/>
    <property type="match status" value="1"/>
</dbReference>
<dbReference type="InterPro" id="IPR037523">
    <property type="entry name" value="VOC_core"/>
</dbReference>
<reference evidence="3" key="1">
    <citation type="submission" date="2016-09" db="EMBL/GenBank/DDBJ databases">
        <authorList>
            <person name="Gulvik C.A."/>
        </authorList>
    </citation>
    <scope>NUCLEOTIDE SEQUENCE [LARGE SCALE GENOMIC DNA]</scope>
    <source>
        <strain evidence="3">LMG 26306</strain>
    </source>
</reference>
<gene>
    <name evidence="2" type="ORF">BCR23_05805</name>
</gene>
<dbReference type="STRING" id="903983.BCR23_05805"/>
<comment type="caution">
    <text evidence="2">The sequence shown here is derived from an EMBL/GenBank/DDBJ whole genome shotgun (WGS) entry which is preliminary data.</text>
</comment>
<dbReference type="PANTHER" id="PTHR43279:SF1">
    <property type="entry name" value="CATECHOL-2,3-DIOXYGENASE"/>
    <property type="match status" value="1"/>
</dbReference>
<evidence type="ECO:0000259" key="1">
    <source>
        <dbReference type="PROSITE" id="PS51819"/>
    </source>
</evidence>
<protein>
    <recommendedName>
        <fullName evidence="1">VOC domain-containing protein</fullName>
    </recommendedName>
</protein>
<dbReference type="InterPro" id="IPR032703">
    <property type="entry name" value="CppA_C"/>
</dbReference>
<name>A0A1E5GUQ7_9ENTE</name>
<proteinExistence type="predicted"/>
<evidence type="ECO:0000313" key="3">
    <source>
        <dbReference type="Proteomes" id="UP000094764"/>
    </source>
</evidence>
<keyword evidence="3" id="KW-1185">Reference proteome</keyword>
<dbReference type="Gene3D" id="3.10.180.10">
    <property type="entry name" value="2,3-Dihydroxybiphenyl 1,2-Dioxygenase, domain 1"/>
    <property type="match status" value="2"/>
</dbReference>
<feature type="domain" description="VOC" evidence="1">
    <location>
        <begin position="11"/>
        <end position="129"/>
    </location>
</feature>
<organism evidence="2 3">
    <name type="scientific">Enterococcus quebecensis</name>
    <dbReference type="NCBI Taxonomy" id="903983"/>
    <lineage>
        <taxon>Bacteria</taxon>
        <taxon>Bacillati</taxon>
        <taxon>Bacillota</taxon>
        <taxon>Bacilli</taxon>
        <taxon>Lactobacillales</taxon>
        <taxon>Enterococcaceae</taxon>
        <taxon>Enterococcus</taxon>
    </lineage>
</organism>
<dbReference type="AlphaFoldDB" id="A0A1E5GUQ7"/>
<dbReference type="EMBL" id="MIKB01000013">
    <property type="protein sequence ID" value="OEG16402.1"/>
    <property type="molecule type" value="Genomic_DNA"/>
</dbReference>
<dbReference type="SUPFAM" id="SSF54593">
    <property type="entry name" value="Glyoxalase/Bleomycin resistance protein/Dihydroxybiphenyl dioxygenase"/>
    <property type="match status" value="2"/>
</dbReference>
<dbReference type="RefSeq" id="WP_069634854.1">
    <property type="nucleotide sequence ID" value="NZ_JXKZ01000009.1"/>
</dbReference>
<dbReference type="OrthoDB" id="9792626at2"/>
<evidence type="ECO:0000313" key="2">
    <source>
        <dbReference type="EMBL" id="OEG16402.1"/>
    </source>
</evidence>
<dbReference type="InterPro" id="IPR029068">
    <property type="entry name" value="Glyas_Bleomycin-R_OHBP_Dase"/>
</dbReference>
<accession>A0A1E5GUQ7</accession>
<dbReference type="Proteomes" id="UP000094764">
    <property type="component" value="Unassembled WGS sequence"/>
</dbReference>
<dbReference type="InterPro" id="IPR004360">
    <property type="entry name" value="Glyas_Fos-R_dOase_dom"/>
</dbReference>
<dbReference type="Pfam" id="PF14507">
    <property type="entry name" value="CppA_C"/>
    <property type="match status" value="1"/>
</dbReference>
<dbReference type="PANTHER" id="PTHR43279">
    <property type="entry name" value="CATECHOL-2,3-DIOXYGENASE"/>
    <property type="match status" value="1"/>
</dbReference>